<gene>
    <name evidence="7" type="ORF">GCM10008957_09390</name>
</gene>
<name>A0A918C161_9DEIO</name>
<evidence type="ECO:0000256" key="2">
    <source>
        <dbReference type="ARBA" id="ARBA00022630"/>
    </source>
</evidence>
<dbReference type="EMBL" id="BMQL01000003">
    <property type="protein sequence ID" value="GGQ98993.1"/>
    <property type="molecule type" value="Genomic_DNA"/>
</dbReference>
<keyword evidence="5" id="KW-0560">Oxidoreductase</keyword>
<dbReference type="Gene3D" id="3.20.20.70">
    <property type="entry name" value="Aldolase class I"/>
    <property type="match status" value="1"/>
</dbReference>
<evidence type="ECO:0000313" key="7">
    <source>
        <dbReference type="EMBL" id="GGQ98993.1"/>
    </source>
</evidence>
<reference evidence="7" key="2">
    <citation type="submission" date="2020-09" db="EMBL/GenBank/DDBJ databases">
        <authorList>
            <person name="Sun Q."/>
            <person name="Ohkuma M."/>
        </authorList>
    </citation>
    <scope>NUCLEOTIDE SEQUENCE</scope>
    <source>
        <strain evidence="7">JCM 31311</strain>
    </source>
</reference>
<keyword evidence="2" id="KW-0285">Flavoprotein</keyword>
<evidence type="ECO:0000256" key="4">
    <source>
        <dbReference type="ARBA" id="ARBA00022857"/>
    </source>
</evidence>
<evidence type="ECO:0000256" key="3">
    <source>
        <dbReference type="ARBA" id="ARBA00022643"/>
    </source>
</evidence>
<keyword evidence="4" id="KW-0521">NADP</keyword>
<evidence type="ECO:0000313" key="8">
    <source>
        <dbReference type="Proteomes" id="UP000603865"/>
    </source>
</evidence>
<organism evidence="7 8">
    <name type="scientific">Deinococcus ruber</name>
    <dbReference type="NCBI Taxonomy" id="1848197"/>
    <lineage>
        <taxon>Bacteria</taxon>
        <taxon>Thermotogati</taxon>
        <taxon>Deinococcota</taxon>
        <taxon>Deinococci</taxon>
        <taxon>Deinococcales</taxon>
        <taxon>Deinococcaceae</taxon>
        <taxon>Deinococcus</taxon>
    </lineage>
</organism>
<comment type="cofactor">
    <cofactor evidence="1">
        <name>FMN</name>
        <dbReference type="ChEBI" id="CHEBI:58210"/>
    </cofactor>
</comment>
<dbReference type="SUPFAM" id="SSF51395">
    <property type="entry name" value="FMN-linked oxidoreductases"/>
    <property type="match status" value="1"/>
</dbReference>
<dbReference type="GO" id="GO:0010181">
    <property type="term" value="F:FMN binding"/>
    <property type="evidence" value="ECO:0007669"/>
    <property type="project" value="InterPro"/>
</dbReference>
<keyword evidence="8" id="KW-1185">Reference proteome</keyword>
<reference evidence="7" key="1">
    <citation type="journal article" date="2014" name="Int. J. Syst. Evol. Microbiol.">
        <title>Complete genome sequence of Corynebacterium casei LMG S-19264T (=DSM 44701T), isolated from a smear-ripened cheese.</title>
        <authorList>
            <consortium name="US DOE Joint Genome Institute (JGI-PGF)"/>
            <person name="Walter F."/>
            <person name="Albersmeier A."/>
            <person name="Kalinowski J."/>
            <person name="Ruckert C."/>
        </authorList>
    </citation>
    <scope>NUCLEOTIDE SEQUENCE</scope>
    <source>
        <strain evidence="7">JCM 31311</strain>
    </source>
</reference>
<evidence type="ECO:0000256" key="5">
    <source>
        <dbReference type="ARBA" id="ARBA00023002"/>
    </source>
</evidence>
<dbReference type="InterPro" id="IPR013785">
    <property type="entry name" value="Aldolase_TIM"/>
</dbReference>
<comment type="caution">
    <text evidence="7">The sequence shown here is derived from an EMBL/GenBank/DDBJ whole genome shotgun (WGS) entry which is preliminary data.</text>
</comment>
<dbReference type="InterPro" id="IPR044152">
    <property type="entry name" value="YqjM-like"/>
</dbReference>
<keyword evidence="3" id="KW-0288">FMN</keyword>
<feature type="domain" description="NADH:flavin oxidoreductase/NADH oxidase N-terminal" evidence="6">
    <location>
        <begin position="27"/>
        <end position="362"/>
    </location>
</feature>
<sequence>MHAAFYSARMTQPASSTLQDPARSTALFTELRLRQLKLKNRIVVSPMCMYSSKNGFAGDFHLAHLGSFALGGAGLIFTEAAAVSPEGRITPDDLGIWNDDHIQGLGHITDFAHAQNSRIGVQLAHAGRKASTWSPWRGQGAVSDIEGGWQVVGPDTQPFNDSYPTPQALDLEGIRKVVTDFQAAARRAMMAGFDTVEIHAAHGYLLHQFMSPLSNSRTDDYGGSFDNRIRLTMEVARTVRAAFPDHLPVFVRVSATDWAEGGWTLDETVELSKRLQAEGIDVMDVSSGGLTPLQKIEVGPGYQLPFAQRIREETEMAVMGVGLITTPQQAEDVVAGEQADLVAIAREFLRDPRFPQRAARELGVKIEVPSQYGRAISL</sequence>
<dbReference type="Proteomes" id="UP000603865">
    <property type="component" value="Unassembled WGS sequence"/>
</dbReference>
<dbReference type="PANTHER" id="PTHR43303:SF4">
    <property type="entry name" value="NADPH DEHYDROGENASE C23G7.10C-RELATED"/>
    <property type="match status" value="1"/>
</dbReference>
<dbReference type="CDD" id="cd02932">
    <property type="entry name" value="OYE_YqiM_FMN"/>
    <property type="match status" value="1"/>
</dbReference>
<proteinExistence type="predicted"/>
<protein>
    <submittedName>
        <fullName evidence="7">Oxidoreductase</fullName>
    </submittedName>
</protein>
<dbReference type="AlphaFoldDB" id="A0A918C161"/>
<dbReference type="GO" id="GO:0003959">
    <property type="term" value="F:NADPH dehydrogenase activity"/>
    <property type="evidence" value="ECO:0007669"/>
    <property type="project" value="InterPro"/>
</dbReference>
<dbReference type="PANTHER" id="PTHR43303">
    <property type="entry name" value="NADPH DEHYDROGENASE C23G7.10C-RELATED"/>
    <property type="match status" value="1"/>
</dbReference>
<evidence type="ECO:0000259" key="6">
    <source>
        <dbReference type="Pfam" id="PF00724"/>
    </source>
</evidence>
<dbReference type="InterPro" id="IPR001155">
    <property type="entry name" value="OxRdtase_FMN_N"/>
</dbReference>
<evidence type="ECO:0000256" key="1">
    <source>
        <dbReference type="ARBA" id="ARBA00001917"/>
    </source>
</evidence>
<dbReference type="Pfam" id="PF00724">
    <property type="entry name" value="Oxidored_FMN"/>
    <property type="match status" value="1"/>
</dbReference>
<dbReference type="GO" id="GO:0050661">
    <property type="term" value="F:NADP binding"/>
    <property type="evidence" value="ECO:0007669"/>
    <property type="project" value="InterPro"/>
</dbReference>
<accession>A0A918C161</accession>